<organism evidence="1 2">
    <name type="scientific">Lactobacillus phage SA-C12</name>
    <dbReference type="NCBI Taxonomy" id="1755697"/>
    <lineage>
        <taxon>Viruses</taxon>
        <taxon>Duplodnaviria</taxon>
        <taxon>Heunggongvirae</taxon>
        <taxon>Uroviricota</taxon>
        <taxon>Caudoviricetes</taxon>
        <taxon>Tybeckvirinae</taxon>
        <taxon>Lenusvirus</taxon>
        <taxon>Lenusvirus SAC12</taxon>
    </lineage>
</organism>
<evidence type="ECO:0000313" key="1">
    <source>
        <dbReference type="EMBL" id="ALY06939.1"/>
    </source>
</evidence>
<keyword evidence="2" id="KW-1185">Reference proteome</keyword>
<gene>
    <name evidence="1" type="ORF">SAC12_118</name>
</gene>
<dbReference type="EMBL" id="KU052488">
    <property type="protein sequence ID" value="ALY06939.1"/>
    <property type="molecule type" value="Genomic_DNA"/>
</dbReference>
<proteinExistence type="predicted"/>
<reference evidence="1 2" key="1">
    <citation type="submission" date="2015-11" db="EMBL/GenBank/DDBJ databases">
        <title>Lactobacillus brevis bacteriophage SA-C12: a mosaic Myoviridae member.</title>
        <authorList>
            <person name="Mahony J."/>
        </authorList>
    </citation>
    <scope>NUCLEOTIDE SEQUENCE [LARGE SCALE GENOMIC DNA]</scope>
</reference>
<accession>A0A1I9KKJ1</accession>
<evidence type="ECO:0000313" key="2">
    <source>
        <dbReference type="Proteomes" id="UP000223158"/>
    </source>
</evidence>
<dbReference type="Proteomes" id="UP000223158">
    <property type="component" value="Segment"/>
</dbReference>
<sequence length="122" mass="13707">MIICTHNLSRKKLSQLMKKNNKYSRYNSFLNGGVSRKRWNFAHGNYNISSGETFATFYKSVEKSGIVVDLGSGYSVAITDDIVDDYSRKDVLAVYAVLQATGFNDQEIGKIIDDHMKKLGAQ</sequence>
<name>A0A1I9KKJ1_9CAUD</name>
<protein>
    <submittedName>
        <fullName evidence="1">Uncharacterized protein</fullName>
    </submittedName>
</protein>